<accession>A0A3N1XGT1</accession>
<name>A0A3N1XGT1_9FIRM</name>
<sequence>MFMKKFIISLIVLISIVSIPFILQGIRKEEDIMIEKDEVIEKSWSELEVFAKDNKKQITQVSQILLKYKDKISLDKTPLDYETLIMDEDETVKEDFRRVFKTVSFSYETITNKQDSIVYYFYNYEDGTSYGIVYFDKDGKDKQDTLSFMKNFGEVIQITDSIYAYYYRLNHT</sequence>
<dbReference type="AlphaFoldDB" id="A0A3N1XGT1"/>
<dbReference type="EMBL" id="RJVG01000009">
    <property type="protein sequence ID" value="ROR25855.1"/>
    <property type="molecule type" value="Genomic_DNA"/>
</dbReference>
<keyword evidence="3" id="KW-1185">Reference proteome</keyword>
<keyword evidence="1" id="KW-1133">Transmembrane helix</keyword>
<evidence type="ECO:0000313" key="3">
    <source>
        <dbReference type="Proteomes" id="UP000273083"/>
    </source>
</evidence>
<dbReference type="Proteomes" id="UP000273083">
    <property type="component" value="Unassembled WGS sequence"/>
</dbReference>
<proteinExistence type="predicted"/>
<feature type="transmembrane region" description="Helical" evidence="1">
    <location>
        <begin position="6"/>
        <end position="26"/>
    </location>
</feature>
<keyword evidence="1" id="KW-0812">Transmembrane</keyword>
<keyword evidence="1" id="KW-0472">Membrane</keyword>
<evidence type="ECO:0000313" key="2">
    <source>
        <dbReference type="EMBL" id="ROR25855.1"/>
    </source>
</evidence>
<organism evidence="2 3">
    <name type="scientific">Mobilisporobacter senegalensis</name>
    <dbReference type="NCBI Taxonomy" id="1329262"/>
    <lineage>
        <taxon>Bacteria</taxon>
        <taxon>Bacillati</taxon>
        <taxon>Bacillota</taxon>
        <taxon>Clostridia</taxon>
        <taxon>Lachnospirales</taxon>
        <taxon>Lachnospiraceae</taxon>
        <taxon>Mobilisporobacter</taxon>
    </lineage>
</organism>
<comment type="caution">
    <text evidence="2">The sequence shown here is derived from an EMBL/GenBank/DDBJ whole genome shotgun (WGS) entry which is preliminary data.</text>
</comment>
<evidence type="ECO:0000256" key="1">
    <source>
        <dbReference type="SAM" id="Phobius"/>
    </source>
</evidence>
<reference evidence="2 3" key="1">
    <citation type="submission" date="2018-11" db="EMBL/GenBank/DDBJ databases">
        <title>Genomic Encyclopedia of Type Strains, Phase IV (KMG-IV): sequencing the most valuable type-strain genomes for metagenomic binning, comparative biology and taxonomic classification.</title>
        <authorList>
            <person name="Goeker M."/>
        </authorList>
    </citation>
    <scope>NUCLEOTIDE SEQUENCE [LARGE SCALE GENOMIC DNA]</scope>
    <source>
        <strain evidence="2 3">DSM 26537</strain>
    </source>
</reference>
<gene>
    <name evidence="2" type="ORF">EDD66_10965</name>
</gene>
<protein>
    <submittedName>
        <fullName evidence="2">Uncharacterized protein</fullName>
    </submittedName>
</protein>